<comment type="similarity">
    <text evidence="3">Belongs to the borealin family.</text>
</comment>
<evidence type="ECO:0000256" key="2">
    <source>
        <dbReference type="ARBA" id="ARBA00004584"/>
    </source>
</evidence>
<dbReference type="VEuPathDB" id="FungiDB:H257_18569"/>
<evidence type="ECO:0000256" key="4">
    <source>
        <dbReference type="ARBA" id="ARBA00022454"/>
    </source>
</evidence>
<proteinExistence type="inferred from homology"/>
<dbReference type="InterPro" id="IPR018851">
    <property type="entry name" value="Borealin_N"/>
</dbReference>
<feature type="compositionally biased region" description="Polar residues" evidence="10">
    <location>
        <begin position="87"/>
        <end position="104"/>
    </location>
</feature>
<dbReference type="PANTHER" id="PTHR16040">
    <property type="entry name" value="AUSTRALIN, ISOFORM A-RELATED"/>
    <property type="match status" value="1"/>
</dbReference>
<keyword evidence="4" id="KW-0158">Chromosome</keyword>
<feature type="region of interest" description="Disordered" evidence="10">
    <location>
        <begin position="76"/>
        <end position="143"/>
    </location>
</feature>
<evidence type="ECO:0000259" key="11">
    <source>
        <dbReference type="Pfam" id="PF10444"/>
    </source>
</evidence>
<dbReference type="Proteomes" id="UP000265427">
    <property type="component" value="Unassembled WGS sequence"/>
</dbReference>
<dbReference type="Pfam" id="PF10444">
    <property type="entry name" value="Nbl1_Borealin_N"/>
    <property type="match status" value="1"/>
</dbReference>
<evidence type="ECO:0000256" key="3">
    <source>
        <dbReference type="ARBA" id="ARBA00009914"/>
    </source>
</evidence>
<dbReference type="GO" id="GO:0051301">
    <property type="term" value="P:cell division"/>
    <property type="evidence" value="ECO:0007669"/>
    <property type="project" value="UniProtKB-KW"/>
</dbReference>
<dbReference type="Gene3D" id="6.10.250.1900">
    <property type="match status" value="1"/>
</dbReference>
<evidence type="ECO:0000256" key="9">
    <source>
        <dbReference type="ARBA" id="ARBA00023328"/>
    </source>
</evidence>
<dbReference type="GO" id="GO:0005634">
    <property type="term" value="C:nucleus"/>
    <property type="evidence" value="ECO:0007669"/>
    <property type="project" value="UniProtKB-SubCell"/>
</dbReference>
<keyword evidence="7" id="KW-0539">Nucleus</keyword>
<evidence type="ECO:0000313" key="15">
    <source>
        <dbReference type="Proteomes" id="UP000284702"/>
    </source>
</evidence>
<reference evidence="13 15" key="1">
    <citation type="submission" date="2018-07" db="EMBL/GenBank/DDBJ databases">
        <title>Annotation of Aphanomyces astaci genome assembly.</title>
        <authorList>
            <person name="Studholme D.J."/>
        </authorList>
    </citation>
    <scope>NUCLEOTIDE SEQUENCE [LARGE SCALE GENOMIC DNA]</scope>
    <source>
        <strain evidence="13">Pc</strain>
    </source>
</reference>
<dbReference type="EMBL" id="QUSZ01005746">
    <property type="protein sequence ID" value="RHY08393.1"/>
    <property type="molecule type" value="Genomic_DNA"/>
</dbReference>
<dbReference type="AlphaFoldDB" id="A0A397AKI5"/>
<dbReference type="EMBL" id="MZMZ02005805">
    <property type="protein sequence ID" value="RQM12716.1"/>
    <property type="molecule type" value="Genomic_DNA"/>
</dbReference>
<keyword evidence="5" id="KW-0132">Cell division</keyword>
<keyword evidence="9" id="KW-0137">Centromere</keyword>
<accession>A0A397AKI5</accession>
<gene>
    <name evidence="13" type="ORF">B5M09_005267</name>
    <name evidence="12" type="ORF">DYB36_000832</name>
</gene>
<keyword evidence="8" id="KW-0131">Cell cycle</keyword>
<feature type="domain" description="Borealin N-terminal" evidence="11">
    <location>
        <begin position="16"/>
        <end position="65"/>
    </location>
</feature>
<organism evidence="12 14">
    <name type="scientific">Aphanomyces astaci</name>
    <name type="common">Crayfish plague agent</name>
    <dbReference type="NCBI Taxonomy" id="112090"/>
    <lineage>
        <taxon>Eukaryota</taxon>
        <taxon>Sar</taxon>
        <taxon>Stramenopiles</taxon>
        <taxon>Oomycota</taxon>
        <taxon>Saprolegniomycetes</taxon>
        <taxon>Saprolegniales</taxon>
        <taxon>Verrucalvaceae</taxon>
        <taxon>Aphanomyces</taxon>
    </lineage>
</organism>
<evidence type="ECO:0000256" key="6">
    <source>
        <dbReference type="ARBA" id="ARBA00022776"/>
    </source>
</evidence>
<dbReference type="InterPro" id="IPR018867">
    <property type="entry name" value="Cell_div_borealin"/>
</dbReference>
<comment type="subcellular location">
    <subcellularLocation>
        <location evidence="2">Chromosome</location>
        <location evidence="2">Centromere</location>
    </subcellularLocation>
    <subcellularLocation>
        <location evidence="1">Nucleus</location>
    </subcellularLocation>
</comment>
<evidence type="ECO:0000313" key="13">
    <source>
        <dbReference type="EMBL" id="RQM12716.1"/>
    </source>
</evidence>
<evidence type="ECO:0000256" key="10">
    <source>
        <dbReference type="SAM" id="MobiDB-lite"/>
    </source>
</evidence>
<evidence type="ECO:0000256" key="1">
    <source>
        <dbReference type="ARBA" id="ARBA00004123"/>
    </source>
</evidence>
<feature type="compositionally biased region" description="Polar residues" evidence="10">
    <location>
        <begin position="130"/>
        <end position="143"/>
    </location>
</feature>
<sequence>MMRQMTERERLVRARVEEMEREVEARCKKLNTLFDGYVEELKNQFIRDTMPIPEKIRNMPIDQFLLEYKGDLSSVLPKARQTRSKTRLSSAYSTPSKESSNDGETPSRRRSLRLRTPSTVRRRKYGELTYSRNGSPIESETSDAASASKGKLFVMLDHANATHMNIVINDAATNTETKIDLSSERDLQLLKQHGKDEQTKKLLLDFKRRVQAQCDKLVATLDTKNVK</sequence>
<name>A0A397AKI5_APHAT</name>
<protein>
    <recommendedName>
        <fullName evidence="11">Borealin N-terminal domain-containing protein</fullName>
    </recommendedName>
</protein>
<dbReference type="PANTHER" id="PTHR16040:SF7">
    <property type="entry name" value="AUSTRALIN, ISOFORM A-RELATED"/>
    <property type="match status" value="1"/>
</dbReference>
<evidence type="ECO:0000256" key="7">
    <source>
        <dbReference type="ARBA" id="ARBA00023242"/>
    </source>
</evidence>
<evidence type="ECO:0000313" key="12">
    <source>
        <dbReference type="EMBL" id="RHY08393.1"/>
    </source>
</evidence>
<evidence type="ECO:0000256" key="5">
    <source>
        <dbReference type="ARBA" id="ARBA00022618"/>
    </source>
</evidence>
<keyword evidence="15" id="KW-1185">Reference proteome</keyword>
<comment type="caution">
    <text evidence="12">The sequence shown here is derived from an EMBL/GenBank/DDBJ whole genome shotgun (WGS) entry which is preliminary data.</text>
</comment>
<evidence type="ECO:0000313" key="14">
    <source>
        <dbReference type="Proteomes" id="UP000265427"/>
    </source>
</evidence>
<keyword evidence="6" id="KW-0498">Mitosis</keyword>
<dbReference type="GO" id="GO:0000775">
    <property type="term" value="C:chromosome, centromeric region"/>
    <property type="evidence" value="ECO:0007669"/>
    <property type="project" value="UniProtKB-SubCell"/>
</dbReference>
<reference evidence="12 14" key="2">
    <citation type="submission" date="2018-08" db="EMBL/GenBank/DDBJ databases">
        <title>Aphanomyces genome sequencing and annotation.</title>
        <authorList>
            <person name="Minardi D."/>
            <person name="Oidtmann B."/>
            <person name="Van Der Giezen M."/>
            <person name="Studholme D.J."/>
        </authorList>
    </citation>
    <scope>NUCLEOTIDE SEQUENCE [LARGE SCALE GENOMIC DNA]</scope>
    <source>
        <strain evidence="12 14">Kv</strain>
    </source>
</reference>
<dbReference type="Proteomes" id="UP000284702">
    <property type="component" value="Unassembled WGS sequence"/>
</dbReference>
<evidence type="ECO:0000256" key="8">
    <source>
        <dbReference type="ARBA" id="ARBA00023306"/>
    </source>
</evidence>